<evidence type="ECO:0000313" key="2">
    <source>
        <dbReference type="EMBL" id="MDS1310737.1"/>
    </source>
</evidence>
<accession>A0ABU2HI85</accession>
<organism evidence="2 3">
    <name type="scientific">Marinobacter xiaoshiensis</name>
    <dbReference type="NCBI Taxonomy" id="3073652"/>
    <lineage>
        <taxon>Bacteria</taxon>
        <taxon>Pseudomonadati</taxon>
        <taxon>Pseudomonadota</taxon>
        <taxon>Gammaproteobacteria</taxon>
        <taxon>Pseudomonadales</taxon>
        <taxon>Marinobacteraceae</taxon>
        <taxon>Marinobacter</taxon>
    </lineage>
</organism>
<evidence type="ECO:0000259" key="1">
    <source>
        <dbReference type="Pfam" id="PF06527"/>
    </source>
</evidence>
<dbReference type="Proteomes" id="UP001267407">
    <property type="component" value="Unassembled WGS sequence"/>
</dbReference>
<dbReference type="InterPro" id="IPR009492">
    <property type="entry name" value="TniQ"/>
</dbReference>
<proteinExistence type="predicted"/>
<sequence>MQLPYRPLPSPDESLPGFSVRLATIYGFRSPDAFSRQVFGDSLPRFLPDKSVSMDKWLDSLESIYGCNPSSLSEHFVHLRQKYQCEDSRRIITDITIGSPRICEHCLSESHYHRFEWQIAHRIVCDLHVSPILDSCPECQCSFKWDENILSGCKSCGYIWGSRGPNPQQWQDYLKAQQSVSDLDRLYRGYLHSAFSKGHSVWPRAQVPYDPKLHSQLMQSAYRLVCDPEWNEALSRRYHSLRPEGHFDNGLAETHALRIKNLASPIAAAHVSFGEDKPVLPDVPELVIPKKHQKHFISVQAEDICESDTVAAVLGLSISQVNQLVSRNVIRCLSTSQILRDRVFNLREVSDDISHLFGKVSPEPAEKISRLTIDEADGIVQRYGFDLVDCIEWLHSGSLSFSLTNAPGCLARIRIERETLIEHCESSFMRRAADEELDRLTVMKMLAVPENVLDFLGKEGMLPSERWYGPGVRYEFSTIKEFLSSYRIARRESFIQGIPTSEIWKRLSPSKADVLLTELPGGHFVGIVKRDKLPVSEAA</sequence>
<comment type="caution">
    <text evidence="2">The sequence shown here is derived from an EMBL/GenBank/DDBJ whole genome shotgun (WGS) entry which is preliminary data.</text>
</comment>
<keyword evidence="3" id="KW-1185">Reference proteome</keyword>
<feature type="domain" description="TniQ" evidence="1">
    <location>
        <begin position="4"/>
        <end position="128"/>
    </location>
</feature>
<dbReference type="EMBL" id="JAVMBO010000016">
    <property type="protein sequence ID" value="MDS1310737.1"/>
    <property type="molecule type" value="Genomic_DNA"/>
</dbReference>
<protein>
    <submittedName>
        <fullName evidence="2">TniQ family protein</fullName>
    </submittedName>
</protein>
<dbReference type="RefSeq" id="WP_310966378.1">
    <property type="nucleotide sequence ID" value="NZ_JAVMBO010000016.1"/>
</dbReference>
<gene>
    <name evidence="2" type="ORF">RKA07_11615</name>
</gene>
<evidence type="ECO:0000313" key="3">
    <source>
        <dbReference type="Proteomes" id="UP001267407"/>
    </source>
</evidence>
<reference evidence="2" key="1">
    <citation type="submission" date="2023-09" db="EMBL/GenBank/DDBJ databases">
        <title>Marinobacter sediminicola sp. nov. and Marinobacter maritimum sp. nov., isolated from marine sediment.</title>
        <authorList>
            <person name="An J."/>
        </authorList>
    </citation>
    <scope>NUCLEOTIDE SEQUENCE</scope>
    <source>
        <strain evidence="2">F60267</strain>
    </source>
</reference>
<dbReference type="Pfam" id="PF06527">
    <property type="entry name" value="TniQ"/>
    <property type="match status" value="1"/>
</dbReference>
<name>A0ABU2HI85_9GAMM</name>